<evidence type="ECO:0000313" key="5">
    <source>
        <dbReference type="Proteomes" id="UP001243623"/>
    </source>
</evidence>
<keyword evidence="2" id="KW-0472">Membrane</keyword>
<evidence type="ECO:0000259" key="3">
    <source>
        <dbReference type="SMART" id="SM00047"/>
    </source>
</evidence>
<dbReference type="GO" id="GO:0004040">
    <property type="term" value="F:amidase activity"/>
    <property type="evidence" value="ECO:0007669"/>
    <property type="project" value="InterPro"/>
</dbReference>
<dbReference type="RefSeq" id="WP_147667280.1">
    <property type="nucleotide sequence ID" value="NZ_CP120678.1"/>
</dbReference>
<dbReference type="KEGG" id="sgbi:P3F81_00780"/>
<feature type="domain" description="Mannosyl-glycoprotein endo-beta-N-acetylglucosamidase-like" evidence="3">
    <location>
        <begin position="148"/>
        <end position="275"/>
    </location>
</feature>
<keyword evidence="2" id="KW-0812">Transmembrane</keyword>
<protein>
    <submittedName>
        <fullName evidence="4">Glucosaminidase domain-containing protein</fullName>
    </submittedName>
</protein>
<dbReference type="EMBL" id="CP120678">
    <property type="protein sequence ID" value="WIW70892.1"/>
    <property type="molecule type" value="Genomic_DNA"/>
</dbReference>
<feature type="transmembrane region" description="Helical" evidence="2">
    <location>
        <begin position="12"/>
        <end position="34"/>
    </location>
</feature>
<gene>
    <name evidence="4" type="ORF">P3F81_00780</name>
</gene>
<dbReference type="SMART" id="SM00047">
    <property type="entry name" value="LYZ2"/>
    <property type="match status" value="1"/>
</dbReference>
<evidence type="ECO:0000256" key="2">
    <source>
        <dbReference type="SAM" id="Phobius"/>
    </source>
</evidence>
<proteinExistence type="predicted"/>
<dbReference type="InterPro" id="IPR002901">
    <property type="entry name" value="MGlyc_endo_b_GlcNAc-like_dom"/>
</dbReference>
<dbReference type="Gene3D" id="1.10.530.10">
    <property type="match status" value="1"/>
</dbReference>
<accession>A0A9Y2ER83</accession>
<evidence type="ECO:0000313" key="4">
    <source>
        <dbReference type="EMBL" id="WIW70892.1"/>
    </source>
</evidence>
<dbReference type="Pfam" id="PF01832">
    <property type="entry name" value="Glucosaminidase"/>
    <property type="match status" value="1"/>
</dbReference>
<keyword evidence="5" id="KW-1185">Reference proteome</keyword>
<dbReference type="AlphaFoldDB" id="A0A9Y2ER83"/>
<sequence>MNILYILFKNYLLYIISLCLVILFIFSIFFYAIVSSPYIGITSVKENLEITNNKIATLTVELRSLAKQVQKKKNSLTNLYVDFFCARGKLTIQTIVTPESTRLRFCDAELNSKIYRAKPKTSRNYQRYSPETFDITSLSAITAFELNYVLKNTPMQGLGESFINAELDTGINAVFLAAIAIHESNWGKSTLATERNNLFGFAAYTSTSENAIAFASKADAIAYVAQFLRTHYIDGDYYRGHTIRDVNELYAADKNWSIQIFSTMQKIDEILQNNDFSTI</sequence>
<keyword evidence="1" id="KW-0175">Coiled coil</keyword>
<feature type="coiled-coil region" evidence="1">
    <location>
        <begin position="48"/>
        <end position="75"/>
    </location>
</feature>
<reference evidence="4" key="1">
    <citation type="submission" date="2023-03" db="EMBL/GenBank/DDBJ databases">
        <title>Selenobaculum gbiensis gen. nov. sp. nov., a new bacterium isolated from the gut microbiota of IBD patient.</title>
        <authorList>
            <person name="Yeo S."/>
            <person name="Park H."/>
            <person name="Huh C.S."/>
        </authorList>
    </citation>
    <scope>NUCLEOTIDE SEQUENCE</scope>
    <source>
        <strain evidence="4">ICN-92133</strain>
    </source>
</reference>
<dbReference type="Proteomes" id="UP001243623">
    <property type="component" value="Chromosome"/>
</dbReference>
<keyword evidence="2" id="KW-1133">Transmembrane helix</keyword>
<name>A0A9Y2ER83_9FIRM</name>
<evidence type="ECO:0000256" key="1">
    <source>
        <dbReference type="SAM" id="Coils"/>
    </source>
</evidence>
<organism evidence="4 5">
    <name type="scientific">Selenobaculum gibii</name>
    <dbReference type="NCBI Taxonomy" id="3054208"/>
    <lineage>
        <taxon>Bacteria</taxon>
        <taxon>Bacillati</taxon>
        <taxon>Bacillota</taxon>
        <taxon>Negativicutes</taxon>
        <taxon>Selenomonadales</taxon>
        <taxon>Selenomonadaceae</taxon>
        <taxon>Selenobaculum</taxon>
    </lineage>
</organism>